<evidence type="ECO:0000313" key="6">
    <source>
        <dbReference type="EMBL" id="TCD67191.1"/>
    </source>
</evidence>
<evidence type="ECO:0000313" key="7">
    <source>
        <dbReference type="Proteomes" id="UP000292702"/>
    </source>
</evidence>
<keyword evidence="5" id="KW-0443">Lipid metabolism</keyword>
<keyword evidence="2" id="KW-0489">Methyltransferase</keyword>
<keyword evidence="7" id="KW-1185">Reference proteome</keyword>
<dbReference type="InterPro" id="IPR050723">
    <property type="entry name" value="CFA/CMAS"/>
</dbReference>
<dbReference type="PIRSF" id="PIRSF003085">
    <property type="entry name" value="CMAS"/>
    <property type="match status" value="1"/>
</dbReference>
<evidence type="ECO:0000256" key="3">
    <source>
        <dbReference type="ARBA" id="ARBA00022679"/>
    </source>
</evidence>
<evidence type="ECO:0000256" key="1">
    <source>
        <dbReference type="ARBA" id="ARBA00010815"/>
    </source>
</evidence>
<organism evidence="6 7">
    <name type="scientific">Steccherinum ochraceum</name>
    <dbReference type="NCBI Taxonomy" id="92696"/>
    <lineage>
        <taxon>Eukaryota</taxon>
        <taxon>Fungi</taxon>
        <taxon>Dikarya</taxon>
        <taxon>Basidiomycota</taxon>
        <taxon>Agaricomycotina</taxon>
        <taxon>Agaricomycetes</taxon>
        <taxon>Polyporales</taxon>
        <taxon>Steccherinaceae</taxon>
        <taxon>Steccherinum</taxon>
    </lineage>
</organism>
<accession>A0A4R0RG30</accession>
<dbReference type="OrthoDB" id="8300214at2759"/>
<dbReference type="GO" id="GO:0008168">
    <property type="term" value="F:methyltransferase activity"/>
    <property type="evidence" value="ECO:0007669"/>
    <property type="project" value="UniProtKB-KW"/>
</dbReference>
<dbReference type="SUPFAM" id="SSF53335">
    <property type="entry name" value="S-adenosyl-L-methionine-dependent methyltransferases"/>
    <property type="match status" value="1"/>
</dbReference>
<dbReference type="Proteomes" id="UP000292702">
    <property type="component" value="Unassembled WGS sequence"/>
</dbReference>
<dbReference type="STRING" id="92696.A0A4R0RG30"/>
<protein>
    <submittedName>
        <fullName evidence="6">Cfs1-like protein</fullName>
    </submittedName>
</protein>
<dbReference type="AlphaFoldDB" id="A0A4R0RG30"/>
<evidence type="ECO:0000256" key="5">
    <source>
        <dbReference type="ARBA" id="ARBA00023098"/>
    </source>
</evidence>
<proteinExistence type="inferred from homology"/>
<dbReference type="EMBL" id="RWJN01000107">
    <property type="protein sequence ID" value="TCD67191.1"/>
    <property type="molecule type" value="Genomic_DNA"/>
</dbReference>
<dbReference type="PANTHER" id="PTHR43667">
    <property type="entry name" value="CYCLOPROPANE-FATTY-ACYL-PHOSPHOLIPID SYNTHASE"/>
    <property type="match status" value="1"/>
</dbReference>
<dbReference type="CDD" id="cd02440">
    <property type="entry name" value="AdoMet_MTases"/>
    <property type="match status" value="1"/>
</dbReference>
<dbReference type="InterPro" id="IPR029063">
    <property type="entry name" value="SAM-dependent_MTases_sf"/>
</dbReference>
<reference evidence="6 7" key="1">
    <citation type="submission" date="2018-11" db="EMBL/GenBank/DDBJ databases">
        <title>Genome assembly of Steccherinum ochraceum LE-BIN_3174, the white-rot fungus of the Steccherinaceae family (The Residual Polyporoid clade, Polyporales, Basidiomycota).</title>
        <authorList>
            <person name="Fedorova T.V."/>
            <person name="Glazunova O.A."/>
            <person name="Landesman E.O."/>
            <person name="Moiseenko K.V."/>
            <person name="Psurtseva N.V."/>
            <person name="Savinova O.S."/>
            <person name="Shakhova N.V."/>
            <person name="Tyazhelova T.V."/>
            <person name="Vasina D.V."/>
        </authorList>
    </citation>
    <scope>NUCLEOTIDE SEQUENCE [LARGE SCALE GENOMIC DNA]</scope>
    <source>
        <strain evidence="6 7">LE-BIN_3174</strain>
    </source>
</reference>
<dbReference type="Gene3D" id="3.40.50.150">
    <property type="entry name" value="Vaccinia Virus protein VP39"/>
    <property type="match status" value="1"/>
</dbReference>
<name>A0A4R0RG30_9APHY</name>
<keyword evidence="4" id="KW-0949">S-adenosyl-L-methionine</keyword>
<evidence type="ECO:0000256" key="4">
    <source>
        <dbReference type="ARBA" id="ARBA00022691"/>
    </source>
</evidence>
<sequence>MDLSTARSLYFSSSSVFTRWTSGVIVSYARSWAFRVLSDGLKSDTRLTIIDGDGEHEFGPTPSKDSPTIVLKVHNDSMWARILLSHDLGLGEAYMQGDFEVSSLKGLLNLWLDNRKSLQGLQNAFSSTMASYSAVAINALGRQTLKMSRIHVEVSYDVSNEFYQCFLSEDMMYSCALWGEEEGGVRGDLTHGPKPGDLEAAQLRKIRHLLRKARVRPGDHILELGSGWGAVAIEAARMGCYIETVTLSVEQKTLADQRIAEAGLSDRAKVHLCDYRNLPAAFEKSFDALVSSEMIEAVGVRQIDTWIKIVDWALKADRATAVITSTSCPEFRYSTFQQDDFARHYHWPNCHIHSATSLAMAFQAAAPGKFVLASLEDHGIHYARTLREWGRRLEKNFKGDVVAGLQKKYPHLRSERNLRAFKAKFEYLFVYAEVGFARAYTSCNCWTFARPENAVELCS</sequence>
<keyword evidence="3" id="KW-0808">Transferase</keyword>
<comment type="similarity">
    <text evidence="1">Belongs to the CFA/CMAS family.</text>
</comment>
<gene>
    <name evidence="6" type="primary">CFS1_1</name>
    <name evidence="6" type="ORF">EIP91_000418</name>
</gene>
<dbReference type="Pfam" id="PF02353">
    <property type="entry name" value="CMAS"/>
    <property type="match status" value="1"/>
</dbReference>
<dbReference type="GO" id="GO:0008610">
    <property type="term" value="P:lipid biosynthetic process"/>
    <property type="evidence" value="ECO:0007669"/>
    <property type="project" value="InterPro"/>
</dbReference>
<comment type="caution">
    <text evidence="6">The sequence shown here is derived from an EMBL/GenBank/DDBJ whole genome shotgun (WGS) entry which is preliminary data.</text>
</comment>
<dbReference type="PANTHER" id="PTHR43667:SF2">
    <property type="entry name" value="FATTY ACID C-METHYL TRANSFERASE"/>
    <property type="match status" value="1"/>
</dbReference>
<evidence type="ECO:0000256" key="2">
    <source>
        <dbReference type="ARBA" id="ARBA00022603"/>
    </source>
</evidence>
<dbReference type="InterPro" id="IPR003333">
    <property type="entry name" value="CMAS"/>
</dbReference>
<dbReference type="GO" id="GO:0032259">
    <property type="term" value="P:methylation"/>
    <property type="evidence" value="ECO:0007669"/>
    <property type="project" value="UniProtKB-KW"/>
</dbReference>